<gene>
    <name evidence="1" type="ORF">MNOR_LOCUS3494</name>
</gene>
<comment type="caution">
    <text evidence="1">The sequence shown here is derived from an EMBL/GenBank/DDBJ whole genome shotgun (WGS) entry which is preliminary data.</text>
</comment>
<evidence type="ECO:0000313" key="2">
    <source>
        <dbReference type="Proteomes" id="UP001497623"/>
    </source>
</evidence>
<proteinExistence type="predicted"/>
<dbReference type="AlphaFoldDB" id="A0AAV2PSH9"/>
<name>A0AAV2PSH9_MEGNR</name>
<accession>A0AAV2PSH9</accession>
<dbReference type="Proteomes" id="UP001497623">
    <property type="component" value="Unassembled WGS sequence"/>
</dbReference>
<organism evidence="1 2">
    <name type="scientific">Meganyctiphanes norvegica</name>
    <name type="common">Northern krill</name>
    <name type="synonym">Thysanopoda norvegica</name>
    <dbReference type="NCBI Taxonomy" id="48144"/>
    <lineage>
        <taxon>Eukaryota</taxon>
        <taxon>Metazoa</taxon>
        <taxon>Ecdysozoa</taxon>
        <taxon>Arthropoda</taxon>
        <taxon>Crustacea</taxon>
        <taxon>Multicrustacea</taxon>
        <taxon>Malacostraca</taxon>
        <taxon>Eumalacostraca</taxon>
        <taxon>Eucarida</taxon>
        <taxon>Euphausiacea</taxon>
        <taxon>Euphausiidae</taxon>
        <taxon>Meganyctiphanes</taxon>
    </lineage>
</organism>
<dbReference type="EMBL" id="CAXKWB010001197">
    <property type="protein sequence ID" value="CAL4063638.1"/>
    <property type="molecule type" value="Genomic_DNA"/>
</dbReference>
<sequence length="415" mass="46130">MMSGGGIQRPLSQESHFEIYLQEAAYSCFQRNEPQLTETMINTFREKCKELELDKDLVIDKYLTGNNALQGLEVLIYHASNYVVRVLSLAPPGGKLSKQILDNMKEPRFRAIRNSVIKILATSNPQMLMTYSESFIASAPLVPDKVNDGVLIDNLLQVIESSNRNEHFISLVGKRLSKKKNWRLSNGALLKVLTTILMCEKVCPTRLHLDFQNSCVGPAPSGLLGALDIIVQRNLTLWLDLPWGTQGSQGCAPSAAHDVLIGALRRKGAKATLERLTASIGATAVMFLPSKLTHLSLQLDAIALKHFVGHIPNMPDLRSLSLRIPSCSAVPSNLPRLIFKGDLFVLHLADANDEHLEGLQDLARLCYSTGWYRQVHLEASMLTRSGIDKLSNYLYQNKAFYDQVIVTVIPQVTDL</sequence>
<keyword evidence="2" id="KW-1185">Reference proteome</keyword>
<protein>
    <submittedName>
        <fullName evidence="1">Uncharacterized protein</fullName>
    </submittedName>
</protein>
<reference evidence="1 2" key="1">
    <citation type="submission" date="2024-05" db="EMBL/GenBank/DDBJ databases">
        <authorList>
            <person name="Wallberg A."/>
        </authorList>
    </citation>
    <scope>NUCLEOTIDE SEQUENCE [LARGE SCALE GENOMIC DNA]</scope>
</reference>
<evidence type="ECO:0000313" key="1">
    <source>
        <dbReference type="EMBL" id="CAL4063638.1"/>
    </source>
</evidence>